<keyword evidence="2 12" id="KW-0328">Glycosyltransferase</keyword>
<dbReference type="InterPro" id="IPR017853">
    <property type="entry name" value="GH"/>
</dbReference>
<comment type="similarity">
    <text evidence="9">Belongs to the glycosyl hydrolase 26 family.</text>
</comment>
<evidence type="ECO:0000259" key="11">
    <source>
        <dbReference type="PROSITE" id="PS51764"/>
    </source>
</evidence>
<evidence type="ECO:0000313" key="12">
    <source>
        <dbReference type="EMBL" id="MDT3401463.1"/>
    </source>
</evidence>
<comment type="caution">
    <text evidence="12">The sequence shown here is derived from an EMBL/GenBank/DDBJ whole genome shotgun (WGS) entry which is preliminary data.</text>
</comment>
<protein>
    <submittedName>
        <fullName evidence="12">Cellulose synthase (UDP-forming)</fullName>
        <ecNumber evidence="12">2.4.1.12</ecNumber>
    </submittedName>
</protein>
<feature type="transmembrane region" description="Helical" evidence="10">
    <location>
        <begin position="333"/>
        <end position="353"/>
    </location>
</feature>
<keyword evidence="7 10" id="KW-0472">Membrane</keyword>
<dbReference type="GO" id="GO:0016760">
    <property type="term" value="F:cellulose synthase (UDP-forming) activity"/>
    <property type="evidence" value="ECO:0007669"/>
    <property type="project" value="UniProtKB-EC"/>
</dbReference>
<feature type="transmembrane region" description="Helical" evidence="10">
    <location>
        <begin position="303"/>
        <end position="321"/>
    </location>
</feature>
<keyword evidence="3 12" id="KW-0808">Transferase</keyword>
<proteinExistence type="inferred from homology"/>
<evidence type="ECO:0000313" key="13">
    <source>
        <dbReference type="Proteomes" id="UP001258315"/>
    </source>
</evidence>
<dbReference type="SUPFAM" id="SSF53448">
    <property type="entry name" value="Nucleotide-diphospho-sugar transferases"/>
    <property type="match status" value="1"/>
</dbReference>
<organism evidence="12 13">
    <name type="scientific">Mucilaginibacter terrae</name>
    <dbReference type="NCBI Taxonomy" id="1955052"/>
    <lineage>
        <taxon>Bacteria</taxon>
        <taxon>Pseudomonadati</taxon>
        <taxon>Bacteroidota</taxon>
        <taxon>Sphingobacteriia</taxon>
        <taxon>Sphingobacteriales</taxon>
        <taxon>Sphingobacteriaceae</taxon>
        <taxon>Mucilaginibacter</taxon>
    </lineage>
</organism>
<feature type="transmembrane region" description="Helical" evidence="10">
    <location>
        <begin position="524"/>
        <end position="547"/>
    </location>
</feature>
<dbReference type="PROSITE" id="PS51764">
    <property type="entry name" value="GH26"/>
    <property type="match status" value="1"/>
</dbReference>
<evidence type="ECO:0000256" key="9">
    <source>
        <dbReference type="PROSITE-ProRule" id="PRU01100"/>
    </source>
</evidence>
<dbReference type="Proteomes" id="UP001258315">
    <property type="component" value="Unassembled WGS sequence"/>
</dbReference>
<dbReference type="PANTHER" id="PTHR43867:SF2">
    <property type="entry name" value="CELLULOSE SYNTHASE CATALYTIC SUBUNIT A [UDP-FORMING]"/>
    <property type="match status" value="1"/>
</dbReference>
<dbReference type="InterPro" id="IPR022790">
    <property type="entry name" value="GH26_dom"/>
</dbReference>
<keyword evidence="13" id="KW-1185">Reference proteome</keyword>
<evidence type="ECO:0000256" key="10">
    <source>
        <dbReference type="SAM" id="Phobius"/>
    </source>
</evidence>
<feature type="transmembrane region" description="Helical" evidence="10">
    <location>
        <begin position="47"/>
        <end position="64"/>
    </location>
</feature>
<feature type="transmembrane region" description="Helical" evidence="10">
    <location>
        <begin position="365"/>
        <end position="383"/>
    </location>
</feature>
<dbReference type="Pfam" id="PF13641">
    <property type="entry name" value="Glyco_tranf_2_3"/>
    <property type="match status" value="1"/>
</dbReference>
<feature type="active site" description="Nucleophile" evidence="9">
    <location>
        <position position="791"/>
    </location>
</feature>
<feature type="active site" description="Proton donor" evidence="9">
    <location>
        <position position="686"/>
    </location>
</feature>
<evidence type="ECO:0000256" key="4">
    <source>
        <dbReference type="ARBA" id="ARBA00022692"/>
    </source>
</evidence>
<keyword evidence="6 10" id="KW-1133">Transmembrane helix</keyword>
<reference evidence="13" key="1">
    <citation type="submission" date="2023-07" db="EMBL/GenBank/DDBJ databases">
        <title>Functional and genomic diversity of the sorghum phyllosphere microbiome.</title>
        <authorList>
            <person name="Shade A."/>
        </authorList>
    </citation>
    <scope>NUCLEOTIDE SEQUENCE [LARGE SCALE GENOMIC DNA]</scope>
    <source>
        <strain evidence="13">SORGH_AS_0422</strain>
    </source>
</reference>
<evidence type="ECO:0000256" key="3">
    <source>
        <dbReference type="ARBA" id="ARBA00022679"/>
    </source>
</evidence>
<dbReference type="InterPro" id="IPR050321">
    <property type="entry name" value="Glycosyltr_2/OpgH_subfam"/>
</dbReference>
<feature type="transmembrane region" description="Helical" evidence="10">
    <location>
        <begin position="466"/>
        <end position="487"/>
    </location>
</feature>
<dbReference type="EMBL" id="JAVLVU010000001">
    <property type="protein sequence ID" value="MDT3401463.1"/>
    <property type="molecule type" value="Genomic_DNA"/>
</dbReference>
<dbReference type="Gene3D" id="3.20.20.80">
    <property type="entry name" value="Glycosidases"/>
    <property type="match status" value="2"/>
</dbReference>
<feature type="transmembrane region" description="Helical" evidence="10">
    <location>
        <begin position="16"/>
        <end position="35"/>
    </location>
</feature>
<dbReference type="Pfam" id="PF02156">
    <property type="entry name" value="Glyco_hydro_26"/>
    <property type="match status" value="1"/>
</dbReference>
<dbReference type="PANTHER" id="PTHR43867">
    <property type="entry name" value="CELLULOSE SYNTHASE CATALYTIC SUBUNIT A [UDP-FORMING]"/>
    <property type="match status" value="1"/>
</dbReference>
<evidence type="ECO:0000256" key="5">
    <source>
        <dbReference type="ARBA" id="ARBA00022801"/>
    </source>
</evidence>
<keyword evidence="5 9" id="KW-0378">Hydrolase</keyword>
<accession>A0ABU3GNU7</accession>
<feature type="domain" description="GH26" evidence="11">
    <location>
        <begin position="547"/>
        <end position="868"/>
    </location>
</feature>
<dbReference type="SUPFAM" id="SSF51445">
    <property type="entry name" value="(Trans)glycosidases"/>
    <property type="match status" value="2"/>
</dbReference>
<evidence type="ECO:0000256" key="6">
    <source>
        <dbReference type="ARBA" id="ARBA00022989"/>
    </source>
</evidence>
<dbReference type="RefSeq" id="WP_311947340.1">
    <property type="nucleotide sequence ID" value="NZ_JAVLVU010000001.1"/>
</dbReference>
<name>A0ABU3GNU7_9SPHI</name>
<sequence length="1246" mass="142263">MKIPESIKQPTHGQRLVLRIMIVIGLFSVFFLLQALFRAGAKGEPHLYWTLMAAFAFTCFKVLYEWYHYWSITVPDEVPEKRKYTVDIFTTFCAGEPYEMIVETLTAIQNITYPHEAYLCDEANDSYLRQVCEQLGIHHLTRTLKINAKAGNINNALGLSKSELCVVLDPDHVPKPDFLNHVVNHFNDESIGFVQVVQAYSNYHLGWVAKGAAQQTYQFYGPMMMTMNVYGTVQAIGANCTFRRTALESIGGHAAGLAEDMHTAMQLHAKGWQSVYVPVVVTEGLVPATLSAYYKQQLKWSRGVFELLFTSYIKLFFKFTWRQKLHYGLLPLFYLSGFVFLINFIVPIVSLFTGTYPLRIDFSDFLLVSVPFAASMICIRHYVQRWVMQDNERGFHMVGGFLLIITWWVFIVGFVYTLIRKKVPYIPTPKDISEEKNLLILLPNIAVYIFSVAAIFYGLYTDLNPYNLIMAGMAMVNCWFMVFSWMCSQQFVFREYRQTRPKLNAVVNQIGALKTWFWFLRRRLYSGVRSIAFMLVVITACVCSFELKKLPVYDNVGIQAVRQKPVFLTGIFAPDGTNGITSVSKVNQLQSAAKVHFNLISMYVAWGDSSRCLPSRQAMDSIYSNRSIPIITWEPWQVLFSNKVNKKKDTKVFANITSGGYDAYLTKFALSLKATRQPVFLRFAHEADNPFYPWSARGENTPAEFKAAWKYVHQYFDRLGVYNVFWVWNPWKAQNAQRYFPGNDFVDWVGITGLNFGSFNDDKKSYSFAQLYSPFHKLGLMKYKLPVIIAEFGSLQQNGSQRQWLTQARRDIKTQFKEVQGLVLFNTAFDKNTPDGSPVTLNWQVKDAGGIKQAFQNNTNLPVTPTAASLPAPVANKPLGDIKGVIYAKRKYWYKNPFPLTKKVIEDDFKGMADIGVNTIKVLGPNPYYDRSTFEVAEETRMSIMYSFWLPDANEFIADSTVLDELKKTIIACIHKNKSKHVIKSWNLANTPLQQLKAFYVQPQLFIKQGKHIQWLSGLVEAIKKEDPSRPVTIDVAADRALLPLTIRLHELVPQIDGFGLRVNNEIDIAAISRLQVPYYFSYIRPQQYLKAIKLNKGAIVGKWQDQQTETGIDFDGLNDMWGRHKPELVTLSQLWHGRFKPVNMPPIKILRPAATTHAGAVLPYRALIYQDSNWLLAGRNFTSISFEWRLLKIDTNGKVIDMTTVGNGSTLKLIIPAEAKNYRLSLTAVKGNNEVVAFSTLNLPL</sequence>
<dbReference type="CDD" id="cd06421">
    <property type="entry name" value="CESA_CelA_like"/>
    <property type="match status" value="1"/>
</dbReference>
<evidence type="ECO:0000256" key="1">
    <source>
        <dbReference type="ARBA" id="ARBA00004141"/>
    </source>
</evidence>
<evidence type="ECO:0000256" key="8">
    <source>
        <dbReference type="ARBA" id="ARBA00023295"/>
    </source>
</evidence>
<dbReference type="EC" id="2.4.1.12" evidence="12"/>
<keyword evidence="8 9" id="KW-0326">Glycosidase</keyword>
<feature type="transmembrane region" description="Helical" evidence="10">
    <location>
        <begin position="395"/>
        <end position="419"/>
    </location>
</feature>
<gene>
    <name evidence="12" type="ORF">QE417_000535</name>
</gene>
<dbReference type="Gene3D" id="3.90.550.10">
    <property type="entry name" value="Spore Coat Polysaccharide Biosynthesis Protein SpsA, Chain A"/>
    <property type="match status" value="1"/>
</dbReference>
<dbReference type="InterPro" id="IPR029044">
    <property type="entry name" value="Nucleotide-diphossugar_trans"/>
</dbReference>
<keyword evidence="4 10" id="KW-0812">Transmembrane</keyword>
<evidence type="ECO:0000256" key="2">
    <source>
        <dbReference type="ARBA" id="ARBA00022676"/>
    </source>
</evidence>
<evidence type="ECO:0000256" key="7">
    <source>
        <dbReference type="ARBA" id="ARBA00023136"/>
    </source>
</evidence>
<comment type="subcellular location">
    <subcellularLocation>
        <location evidence="1">Membrane</location>
        <topology evidence="1">Multi-pass membrane protein</topology>
    </subcellularLocation>
</comment>
<feature type="transmembrane region" description="Helical" evidence="10">
    <location>
        <begin position="439"/>
        <end position="460"/>
    </location>
</feature>